<evidence type="ECO:0000256" key="8">
    <source>
        <dbReference type="SAM" id="MobiDB-lite"/>
    </source>
</evidence>
<organism evidence="10 11">
    <name type="scientific">Sphaerimonospora cavernae</name>
    <dbReference type="NCBI Taxonomy" id="1740611"/>
    <lineage>
        <taxon>Bacteria</taxon>
        <taxon>Bacillati</taxon>
        <taxon>Actinomycetota</taxon>
        <taxon>Actinomycetes</taxon>
        <taxon>Streptosporangiales</taxon>
        <taxon>Streptosporangiaceae</taxon>
        <taxon>Sphaerimonospora</taxon>
    </lineage>
</organism>
<sequence>MTARARQREADGLPLLETQDLTVEFPTPTGGWMPVVQGVSFTVGQGESVALVGESGSGKTVTSLAVMGLTGVTGGRIAGGSVRFDGRELTALPEREWRALRGPGMGMIFQQPIRSLNPAFTVGDQIAESARRHLGLSRRAARARAVEMLDLVQIPRAAERVDDYPHAFSGGMCQRVMIAMVMACNPRLLIADEPTTALDVTVQERILQLLRDLQEQTGVSLLFVSHDLAVVAELCQKVIVMYAGEVVEQGTAADVFLRPRHPYTAGLLAAIPKPGLRADRRLETIPGSIPAPGAWPEGCRFHGRCPYGVPGRCDSRHPDLTPAAPHDPRGLSDPNGPAGRARCVRTEEIELRGVTVA</sequence>
<keyword evidence="11" id="KW-1185">Reference proteome</keyword>
<comment type="similarity">
    <text evidence="2">Belongs to the ABC transporter superfamily.</text>
</comment>
<dbReference type="SMART" id="SM00382">
    <property type="entry name" value="AAA"/>
    <property type="match status" value="1"/>
</dbReference>
<accession>A0ABV6UCH9</accession>
<gene>
    <name evidence="10" type="ORF">ACFHYQ_26400</name>
</gene>
<evidence type="ECO:0000256" key="4">
    <source>
        <dbReference type="ARBA" id="ARBA00022475"/>
    </source>
</evidence>
<keyword evidence="5" id="KW-0547">Nucleotide-binding</keyword>
<comment type="caution">
    <text evidence="10">The sequence shown here is derived from an EMBL/GenBank/DDBJ whole genome shotgun (WGS) entry which is preliminary data.</text>
</comment>
<dbReference type="PANTHER" id="PTHR43297:SF2">
    <property type="entry name" value="DIPEPTIDE TRANSPORT ATP-BINDING PROTEIN DPPD"/>
    <property type="match status" value="1"/>
</dbReference>
<proteinExistence type="inferred from homology"/>
<dbReference type="CDD" id="cd03257">
    <property type="entry name" value="ABC_NikE_OppD_transporters"/>
    <property type="match status" value="1"/>
</dbReference>
<evidence type="ECO:0000259" key="9">
    <source>
        <dbReference type="PROSITE" id="PS50893"/>
    </source>
</evidence>
<dbReference type="InterPro" id="IPR003439">
    <property type="entry name" value="ABC_transporter-like_ATP-bd"/>
</dbReference>
<dbReference type="Proteomes" id="UP001589870">
    <property type="component" value="Unassembled WGS sequence"/>
</dbReference>
<feature type="region of interest" description="Disordered" evidence="8">
    <location>
        <begin position="316"/>
        <end position="341"/>
    </location>
</feature>
<dbReference type="InterPro" id="IPR017871">
    <property type="entry name" value="ABC_transporter-like_CS"/>
</dbReference>
<dbReference type="SUPFAM" id="SSF52540">
    <property type="entry name" value="P-loop containing nucleoside triphosphate hydrolases"/>
    <property type="match status" value="1"/>
</dbReference>
<evidence type="ECO:0000256" key="3">
    <source>
        <dbReference type="ARBA" id="ARBA00022448"/>
    </source>
</evidence>
<comment type="subcellular location">
    <subcellularLocation>
        <location evidence="1">Cell membrane</location>
        <topology evidence="1">Peripheral membrane protein</topology>
    </subcellularLocation>
</comment>
<dbReference type="PANTHER" id="PTHR43297">
    <property type="entry name" value="OLIGOPEPTIDE TRANSPORT ATP-BINDING PROTEIN APPD"/>
    <property type="match status" value="1"/>
</dbReference>
<evidence type="ECO:0000256" key="6">
    <source>
        <dbReference type="ARBA" id="ARBA00022840"/>
    </source>
</evidence>
<dbReference type="PROSITE" id="PS50893">
    <property type="entry name" value="ABC_TRANSPORTER_2"/>
    <property type="match status" value="1"/>
</dbReference>
<evidence type="ECO:0000256" key="2">
    <source>
        <dbReference type="ARBA" id="ARBA00005417"/>
    </source>
</evidence>
<dbReference type="EMBL" id="JBHMQT010000059">
    <property type="protein sequence ID" value="MFC0865834.1"/>
    <property type="molecule type" value="Genomic_DNA"/>
</dbReference>
<keyword evidence="6 10" id="KW-0067">ATP-binding</keyword>
<evidence type="ECO:0000313" key="11">
    <source>
        <dbReference type="Proteomes" id="UP001589870"/>
    </source>
</evidence>
<dbReference type="RefSeq" id="WP_394303842.1">
    <property type="nucleotide sequence ID" value="NZ_JBHMQT010000059.1"/>
</dbReference>
<dbReference type="Pfam" id="PF00005">
    <property type="entry name" value="ABC_tran"/>
    <property type="match status" value="1"/>
</dbReference>
<keyword evidence="7" id="KW-0472">Membrane</keyword>
<dbReference type="PROSITE" id="PS00211">
    <property type="entry name" value="ABC_TRANSPORTER_1"/>
    <property type="match status" value="1"/>
</dbReference>
<reference evidence="10 11" key="1">
    <citation type="submission" date="2024-09" db="EMBL/GenBank/DDBJ databases">
        <authorList>
            <person name="Sun Q."/>
            <person name="Mori K."/>
        </authorList>
    </citation>
    <scope>NUCLEOTIDE SEQUENCE [LARGE SCALE GENOMIC DNA]</scope>
    <source>
        <strain evidence="10 11">TBRC 1851</strain>
    </source>
</reference>
<evidence type="ECO:0000256" key="1">
    <source>
        <dbReference type="ARBA" id="ARBA00004202"/>
    </source>
</evidence>
<dbReference type="InterPro" id="IPR013563">
    <property type="entry name" value="Oligopep_ABC_C"/>
</dbReference>
<dbReference type="InterPro" id="IPR050388">
    <property type="entry name" value="ABC_Ni/Peptide_Import"/>
</dbReference>
<name>A0ABV6UCH9_9ACTN</name>
<evidence type="ECO:0000313" key="10">
    <source>
        <dbReference type="EMBL" id="MFC0865834.1"/>
    </source>
</evidence>
<protein>
    <submittedName>
        <fullName evidence="10">ABC transporter ATP-binding protein</fullName>
    </submittedName>
</protein>
<feature type="domain" description="ABC transporter" evidence="9">
    <location>
        <begin position="16"/>
        <end position="268"/>
    </location>
</feature>
<dbReference type="InterPro" id="IPR027417">
    <property type="entry name" value="P-loop_NTPase"/>
</dbReference>
<dbReference type="NCBIfam" id="TIGR01727">
    <property type="entry name" value="oligo_HPY"/>
    <property type="match status" value="1"/>
</dbReference>
<dbReference type="Pfam" id="PF08352">
    <property type="entry name" value="oligo_HPY"/>
    <property type="match status" value="1"/>
</dbReference>
<evidence type="ECO:0000256" key="7">
    <source>
        <dbReference type="ARBA" id="ARBA00023136"/>
    </source>
</evidence>
<evidence type="ECO:0000256" key="5">
    <source>
        <dbReference type="ARBA" id="ARBA00022741"/>
    </source>
</evidence>
<dbReference type="GO" id="GO:0005524">
    <property type="term" value="F:ATP binding"/>
    <property type="evidence" value="ECO:0007669"/>
    <property type="project" value="UniProtKB-KW"/>
</dbReference>
<dbReference type="Gene3D" id="3.40.50.300">
    <property type="entry name" value="P-loop containing nucleotide triphosphate hydrolases"/>
    <property type="match status" value="1"/>
</dbReference>
<dbReference type="InterPro" id="IPR003593">
    <property type="entry name" value="AAA+_ATPase"/>
</dbReference>
<keyword evidence="3" id="KW-0813">Transport</keyword>
<keyword evidence="4" id="KW-1003">Cell membrane</keyword>